<dbReference type="OrthoDB" id="5489603at2"/>
<gene>
    <name evidence="2" type="ORF">EMK97_02190</name>
</gene>
<dbReference type="InterPro" id="IPR016047">
    <property type="entry name" value="M23ase_b-sheet_dom"/>
</dbReference>
<feature type="domain" description="M23ase beta-sheet core" evidence="1">
    <location>
        <begin position="95"/>
        <end position="185"/>
    </location>
</feature>
<dbReference type="Proteomes" id="UP000290244">
    <property type="component" value="Chromosome"/>
</dbReference>
<organism evidence="2 3">
    <name type="scientific">Litorilituus sediminis</name>
    <dbReference type="NCBI Taxonomy" id="718192"/>
    <lineage>
        <taxon>Bacteria</taxon>
        <taxon>Pseudomonadati</taxon>
        <taxon>Pseudomonadota</taxon>
        <taxon>Gammaproteobacteria</taxon>
        <taxon>Alteromonadales</taxon>
        <taxon>Colwelliaceae</taxon>
        <taxon>Litorilituus</taxon>
    </lineage>
</organism>
<dbReference type="SUPFAM" id="SSF51261">
    <property type="entry name" value="Duplicated hybrid motif"/>
    <property type="match status" value="1"/>
</dbReference>
<dbReference type="AlphaFoldDB" id="A0A4P6P5I0"/>
<reference evidence="2 3" key="1">
    <citation type="submission" date="2018-12" db="EMBL/GenBank/DDBJ databases">
        <title>Complete genome of Litorilituus sediminis.</title>
        <authorList>
            <person name="Liu A."/>
            <person name="Rong J."/>
        </authorList>
    </citation>
    <scope>NUCLEOTIDE SEQUENCE [LARGE SCALE GENOMIC DNA]</scope>
    <source>
        <strain evidence="2 3">JCM 17549</strain>
    </source>
</reference>
<dbReference type="InterPro" id="IPR011055">
    <property type="entry name" value="Dup_hybrid_motif"/>
</dbReference>
<proteinExistence type="predicted"/>
<evidence type="ECO:0000313" key="3">
    <source>
        <dbReference type="Proteomes" id="UP000290244"/>
    </source>
</evidence>
<accession>A0A4P6P5I0</accession>
<dbReference type="EMBL" id="CP034759">
    <property type="protein sequence ID" value="QBG34632.1"/>
    <property type="molecule type" value="Genomic_DNA"/>
</dbReference>
<keyword evidence="3" id="KW-1185">Reference proteome</keyword>
<dbReference type="KEGG" id="lsd:EMK97_02190"/>
<evidence type="ECO:0000313" key="2">
    <source>
        <dbReference type="EMBL" id="QBG34632.1"/>
    </source>
</evidence>
<dbReference type="Gene3D" id="2.70.70.10">
    <property type="entry name" value="Glucose Permease (Domain IIA)"/>
    <property type="match status" value="1"/>
</dbReference>
<name>A0A4P6P5I0_9GAMM</name>
<dbReference type="Pfam" id="PF01551">
    <property type="entry name" value="Peptidase_M23"/>
    <property type="match status" value="1"/>
</dbReference>
<sequence length="201" mass="22671">MYLRKSPLKIQNIIFSLIFIFFSFPLFGKDLIKIHSIHKETFSCTEHWAGQFKYAGDALGTDCVIGGWYEDEKRLFQKSFINDGFKNEDWFGFKKNVLAPCDCEVIDVSVNEVTNEPGIMTPGRASSIVFQTANGSKVLLAHVRDIKVKKGDLVKQGNVVAKVGNNGYSRSPHIHIGAWDVKGNPLQIRFDQKTLSLSDRE</sequence>
<dbReference type="CDD" id="cd12797">
    <property type="entry name" value="M23_peptidase"/>
    <property type="match status" value="1"/>
</dbReference>
<protein>
    <submittedName>
        <fullName evidence="2">M23 family metallopeptidase</fullName>
    </submittedName>
</protein>
<evidence type="ECO:0000259" key="1">
    <source>
        <dbReference type="Pfam" id="PF01551"/>
    </source>
</evidence>